<sequence>MFRLLSKTWQLNALLLLCCLIFSGIAFTLYSAFIIQKVALHDVYYNSRLYTSTYHFLLVSLFSLGFFLLPFLNIFSRSFNHRRLLTICLAVQFISILILYYHFNFMSLLFSVVSMSLTNIIFVLIILNLWAITPAKYRFFVISISYAIKTAILTAFFNATYSYHQTIDNPYFLLVCTIFIIISATSLLFCSLNIQKKVAYHSYTDHLFINIFYLMRHSRVFFKTTAIAIIITVVSIYLDKIKFQALVHYSDYLTPSLFLKTAPINLLLAAIICYIASIKRLKTQLASLLIVIFCVSSISLLTMLYLSSNISINLFFSSLFITDQAIGFLAYAFIIGICIDKLLNEFKRSQVFAFSVFYVLTGVMVWTILQILNAVF</sequence>
<comment type="caution">
    <text evidence="2">The sequence shown here is derived from an EMBL/GenBank/DDBJ whole genome shotgun (WGS) entry which is preliminary data.</text>
</comment>
<dbReference type="RefSeq" id="WP_117002291.1">
    <property type="nucleotide sequence ID" value="NZ_BMJS01000010.1"/>
</dbReference>
<feature type="transmembrane region" description="Helical" evidence="1">
    <location>
        <begin position="12"/>
        <end position="33"/>
    </location>
</feature>
<feature type="transmembrane region" description="Helical" evidence="1">
    <location>
        <begin position="171"/>
        <end position="192"/>
    </location>
</feature>
<keyword evidence="1" id="KW-0472">Membrane</keyword>
<keyword evidence="3" id="KW-1185">Reference proteome</keyword>
<feature type="transmembrane region" description="Helical" evidence="1">
    <location>
        <begin position="84"/>
        <end position="103"/>
    </location>
</feature>
<feature type="transmembrane region" description="Helical" evidence="1">
    <location>
        <begin position="220"/>
        <end position="238"/>
    </location>
</feature>
<feature type="transmembrane region" description="Helical" evidence="1">
    <location>
        <begin position="109"/>
        <end position="132"/>
    </location>
</feature>
<name>A0A8J2Z3W3_9GAMM</name>
<dbReference type="Proteomes" id="UP000636949">
    <property type="component" value="Unassembled WGS sequence"/>
</dbReference>
<gene>
    <name evidence="2" type="ORF">GCM10010995_12030</name>
</gene>
<reference evidence="2" key="1">
    <citation type="journal article" date="2014" name="Int. J. Syst. Evol. Microbiol.">
        <title>Complete genome sequence of Corynebacterium casei LMG S-19264T (=DSM 44701T), isolated from a smear-ripened cheese.</title>
        <authorList>
            <consortium name="US DOE Joint Genome Institute (JGI-PGF)"/>
            <person name="Walter F."/>
            <person name="Albersmeier A."/>
            <person name="Kalinowski J."/>
            <person name="Ruckert C."/>
        </authorList>
    </citation>
    <scope>NUCLEOTIDE SEQUENCE</scope>
    <source>
        <strain evidence="2">CGMCC 1.15758</strain>
    </source>
</reference>
<accession>A0A8J2Z3W3</accession>
<evidence type="ECO:0000313" key="3">
    <source>
        <dbReference type="Proteomes" id="UP000636949"/>
    </source>
</evidence>
<feature type="transmembrane region" description="Helical" evidence="1">
    <location>
        <begin position="351"/>
        <end position="372"/>
    </location>
</feature>
<proteinExistence type="predicted"/>
<dbReference type="AlphaFoldDB" id="A0A8J2Z3W3"/>
<keyword evidence="1" id="KW-0812">Transmembrane</keyword>
<reference evidence="2" key="2">
    <citation type="submission" date="2020-09" db="EMBL/GenBank/DDBJ databases">
        <authorList>
            <person name="Sun Q."/>
            <person name="Zhou Y."/>
        </authorList>
    </citation>
    <scope>NUCLEOTIDE SEQUENCE</scope>
    <source>
        <strain evidence="2">CGMCC 1.15758</strain>
    </source>
</reference>
<feature type="transmembrane region" description="Helical" evidence="1">
    <location>
        <begin position="258"/>
        <end position="278"/>
    </location>
</feature>
<dbReference type="OrthoDB" id="5621428at2"/>
<organism evidence="2 3">
    <name type="scientific">Cysteiniphilum litorale</name>
    <dbReference type="NCBI Taxonomy" id="2056700"/>
    <lineage>
        <taxon>Bacteria</taxon>
        <taxon>Pseudomonadati</taxon>
        <taxon>Pseudomonadota</taxon>
        <taxon>Gammaproteobacteria</taxon>
        <taxon>Thiotrichales</taxon>
        <taxon>Fastidiosibacteraceae</taxon>
        <taxon>Cysteiniphilum</taxon>
    </lineage>
</organism>
<feature type="transmembrane region" description="Helical" evidence="1">
    <location>
        <begin position="285"/>
        <end position="306"/>
    </location>
</feature>
<dbReference type="EMBL" id="BMJS01000010">
    <property type="protein sequence ID" value="GGF96392.1"/>
    <property type="molecule type" value="Genomic_DNA"/>
</dbReference>
<feature type="transmembrane region" description="Helical" evidence="1">
    <location>
        <begin position="312"/>
        <end position="339"/>
    </location>
</feature>
<feature type="transmembrane region" description="Helical" evidence="1">
    <location>
        <begin position="139"/>
        <end position="159"/>
    </location>
</feature>
<keyword evidence="1" id="KW-1133">Transmembrane helix</keyword>
<evidence type="ECO:0000256" key="1">
    <source>
        <dbReference type="SAM" id="Phobius"/>
    </source>
</evidence>
<protein>
    <submittedName>
        <fullName evidence="2">Uncharacterized protein</fullName>
    </submittedName>
</protein>
<feature type="transmembrane region" description="Helical" evidence="1">
    <location>
        <begin position="53"/>
        <end position="72"/>
    </location>
</feature>
<evidence type="ECO:0000313" key="2">
    <source>
        <dbReference type="EMBL" id="GGF96392.1"/>
    </source>
</evidence>